<dbReference type="AlphaFoldDB" id="A0A919E1A3"/>
<feature type="transmembrane region" description="Helical" evidence="1">
    <location>
        <begin position="57"/>
        <end position="79"/>
    </location>
</feature>
<dbReference type="RefSeq" id="WP_190205510.1">
    <property type="nucleotide sequence ID" value="NZ_BNBI01000008.1"/>
</dbReference>
<accession>A0A919E1A3</accession>
<feature type="transmembrane region" description="Helical" evidence="1">
    <location>
        <begin position="34"/>
        <end position="51"/>
    </location>
</feature>
<evidence type="ECO:0000313" key="3">
    <source>
        <dbReference type="Proteomes" id="UP000630718"/>
    </source>
</evidence>
<proteinExistence type="predicted"/>
<keyword evidence="1" id="KW-0472">Membrane</keyword>
<dbReference type="EMBL" id="BNBI01000008">
    <property type="protein sequence ID" value="GHF09445.1"/>
    <property type="molecule type" value="Genomic_DNA"/>
</dbReference>
<reference evidence="2" key="2">
    <citation type="submission" date="2020-09" db="EMBL/GenBank/DDBJ databases">
        <authorList>
            <person name="Sun Q."/>
            <person name="Ohkuma M."/>
        </authorList>
    </citation>
    <scope>NUCLEOTIDE SEQUENCE</scope>
    <source>
        <strain evidence="2">JCM 4477</strain>
    </source>
</reference>
<organism evidence="2 3">
    <name type="scientific">Streptomyces fumanus</name>
    <dbReference type="NCBI Taxonomy" id="67302"/>
    <lineage>
        <taxon>Bacteria</taxon>
        <taxon>Bacillati</taxon>
        <taxon>Actinomycetota</taxon>
        <taxon>Actinomycetes</taxon>
        <taxon>Kitasatosporales</taxon>
        <taxon>Streptomycetaceae</taxon>
        <taxon>Streptomyces</taxon>
    </lineage>
</organism>
<feature type="transmembrane region" description="Helical" evidence="1">
    <location>
        <begin position="100"/>
        <end position="120"/>
    </location>
</feature>
<gene>
    <name evidence="2" type="ORF">GCM10018772_37900</name>
</gene>
<evidence type="ECO:0000256" key="1">
    <source>
        <dbReference type="SAM" id="Phobius"/>
    </source>
</evidence>
<name>A0A919E1A3_9ACTN</name>
<evidence type="ECO:0000313" key="2">
    <source>
        <dbReference type="EMBL" id="GHF09445.1"/>
    </source>
</evidence>
<keyword evidence="1" id="KW-0812">Transmembrane</keyword>
<protein>
    <submittedName>
        <fullName evidence="2">DUF1453 domain-containing protein</fullName>
    </submittedName>
</protein>
<feature type="transmembrane region" description="Helical" evidence="1">
    <location>
        <begin position="126"/>
        <end position="146"/>
    </location>
</feature>
<keyword evidence="1" id="KW-1133">Transmembrane helix</keyword>
<comment type="caution">
    <text evidence="2">The sequence shown here is derived from an EMBL/GenBank/DDBJ whole genome shotgun (WGS) entry which is preliminary data.</text>
</comment>
<dbReference type="Proteomes" id="UP000630718">
    <property type="component" value="Unassembled WGS sequence"/>
</dbReference>
<feature type="transmembrane region" description="Helical" evidence="1">
    <location>
        <begin position="6"/>
        <end position="22"/>
    </location>
</feature>
<keyword evidence="3" id="KW-1185">Reference proteome</keyword>
<reference evidence="2" key="1">
    <citation type="journal article" date="2014" name="Int. J. Syst. Evol. Microbiol.">
        <title>Complete genome sequence of Corynebacterium casei LMG S-19264T (=DSM 44701T), isolated from a smear-ripened cheese.</title>
        <authorList>
            <consortium name="US DOE Joint Genome Institute (JGI-PGF)"/>
            <person name="Walter F."/>
            <person name="Albersmeier A."/>
            <person name="Kalinowski J."/>
            <person name="Ruckert C."/>
        </authorList>
    </citation>
    <scope>NUCLEOTIDE SEQUENCE</scope>
    <source>
        <strain evidence="2">JCM 4477</strain>
    </source>
</reference>
<sequence>MPGLADALVIVAVAGLVIARQFRPSRMNAERRWWIVSAVLGIAALRDPGILGPQHHAAAMGLLATALLLGLVIGAGLAWTTRIWTEADGTVWSRGSKATVAVWIVGIGVRVVLFALGSVLGVHQDASAALLALAGTLLVRSGVLAWRARTSIAVAAPVTGPVGAPVTAYGDAMARPAWKEPV</sequence>